<name>A0AA88A3U9_FICCA</name>
<gene>
    <name evidence="2" type="ORF">TIFTF001_016829</name>
</gene>
<proteinExistence type="predicted"/>
<comment type="caution">
    <text evidence="2">The sequence shown here is derived from an EMBL/GenBank/DDBJ whole genome shotgun (WGS) entry which is preliminary data.</text>
</comment>
<dbReference type="EMBL" id="BTGU01000026">
    <property type="protein sequence ID" value="GMN47643.1"/>
    <property type="molecule type" value="Genomic_DNA"/>
</dbReference>
<evidence type="ECO:0000256" key="1">
    <source>
        <dbReference type="SAM" id="MobiDB-lite"/>
    </source>
</evidence>
<accession>A0AA88A3U9</accession>
<feature type="region of interest" description="Disordered" evidence="1">
    <location>
        <begin position="1"/>
        <end position="31"/>
    </location>
</feature>
<evidence type="ECO:0000313" key="2">
    <source>
        <dbReference type="EMBL" id="GMN47643.1"/>
    </source>
</evidence>
<sequence length="63" mass="7184">MDTWMQRQKSSDEEGGRQRALGCRDDNHQKRKGYMSAGTSIVRMRRNGVGTTIVKRGRNDAND</sequence>
<protein>
    <submittedName>
        <fullName evidence="2">Uncharacterized protein</fullName>
    </submittedName>
</protein>
<dbReference type="Proteomes" id="UP001187192">
    <property type="component" value="Unassembled WGS sequence"/>
</dbReference>
<organism evidence="2 3">
    <name type="scientific">Ficus carica</name>
    <name type="common">Common fig</name>
    <dbReference type="NCBI Taxonomy" id="3494"/>
    <lineage>
        <taxon>Eukaryota</taxon>
        <taxon>Viridiplantae</taxon>
        <taxon>Streptophyta</taxon>
        <taxon>Embryophyta</taxon>
        <taxon>Tracheophyta</taxon>
        <taxon>Spermatophyta</taxon>
        <taxon>Magnoliopsida</taxon>
        <taxon>eudicotyledons</taxon>
        <taxon>Gunneridae</taxon>
        <taxon>Pentapetalae</taxon>
        <taxon>rosids</taxon>
        <taxon>fabids</taxon>
        <taxon>Rosales</taxon>
        <taxon>Moraceae</taxon>
        <taxon>Ficeae</taxon>
        <taxon>Ficus</taxon>
    </lineage>
</organism>
<keyword evidence="3" id="KW-1185">Reference proteome</keyword>
<evidence type="ECO:0000313" key="3">
    <source>
        <dbReference type="Proteomes" id="UP001187192"/>
    </source>
</evidence>
<feature type="compositionally biased region" description="Basic and acidic residues" evidence="1">
    <location>
        <begin position="9"/>
        <end position="28"/>
    </location>
</feature>
<reference evidence="2" key="1">
    <citation type="submission" date="2023-07" db="EMBL/GenBank/DDBJ databases">
        <title>draft genome sequence of fig (Ficus carica).</title>
        <authorList>
            <person name="Takahashi T."/>
            <person name="Nishimura K."/>
        </authorList>
    </citation>
    <scope>NUCLEOTIDE SEQUENCE</scope>
</reference>
<dbReference type="AlphaFoldDB" id="A0AA88A3U9"/>